<keyword evidence="2" id="KW-1185">Reference proteome</keyword>
<dbReference type="EMBL" id="BPLR01016228">
    <property type="protein sequence ID" value="GIY82246.1"/>
    <property type="molecule type" value="Genomic_DNA"/>
</dbReference>
<reference evidence="1 2" key="1">
    <citation type="submission" date="2021-06" db="EMBL/GenBank/DDBJ databases">
        <title>Caerostris extrusa draft genome.</title>
        <authorList>
            <person name="Kono N."/>
            <person name="Arakawa K."/>
        </authorList>
    </citation>
    <scope>NUCLEOTIDE SEQUENCE [LARGE SCALE GENOMIC DNA]</scope>
</reference>
<sequence length="67" mass="7673">MSVVEIRNIMGKITRCSECSAEEVDKWMTCDSLERGFQILSDDEIQSTKELISDLKEDDDDDISIEL</sequence>
<protein>
    <submittedName>
        <fullName evidence="1">Uncharacterized protein</fullName>
    </submittedName>
</protein>
<accession>A0AAV4WJT4</accession>
<evidence type="ECO:0000313" key="2">
    <source>
        <dbReference type="Proteomes" id="UP001054945"/>
    </source>
</evidence>
<dbReference type="Proteomes" id="UP001054945">
    <property type="component" value="Unassembled WGS sequence"/>
</dbReference>
<organism evidence="1 2">
    <name type="scientific">Caerostris extrusa</name>
    <name type="common">Bark spider</name>
    <name type="synonym">Caerostris bankana</name>
    <dbReference type="NCBI Taxonomy" id="172846"/>
    <lineage>
        <taxon>Eukaryota</taxon>
        <taxon>Metazoa</taxon>
        <taxon>Ecdysozoa</taxon>
        <taxon>Arthropoda</taxon>
        <taxon>Chelicerata</taxon>
        <taxon>Arachnida</taxon>
        <taxon>Araneae</taxon>
        <taxon>Araneomorphae</taxon>
        <taxon>Entelegynae</taxon>
        <taxon>Araneoidea</taxon>
        <taxon>Araneidae</taxon>
        <taxon>Caerostris</taxon>
    </lineage>
</organism>
<evidence type="ECO:0000313" key="1">
    <source>
        <dbReference type="EMBL" id="GIY82246.1"/>
    </source>
</evidence>
<comment type="caution">
    <text evidence="1">The sequence shown here is derived from an EMBL/GenBank/DDBJ whole genome shotgun (WGS) entry which is preliminary data.</text>
</comment>
<name>A0AAV4WJT4_CAEEX</name>
<gene>
    <name evidence="1" type="ORF">CEXT_23121</name>
</gene>
<dbReference type="AlphaFoldDB" id="A0AAV4WJT4"/>
<proteinExistence type="predicted"/>